<dbReference type="RefSeq" id="WP_007050235.1">
    <property type="nucleotide sequence ID" value="NZ_DS560019.1"/>
</dbReference>
<organism evidence="17 18">
    <name type="scientific">Anaerofustis stercorihominis DSM 17244</name>
    <dbReference type="NCBI Taxonomy" id="445971"/>
    <lineage>
        <taxon>Bacteria</taxon>
        <taxon>Bacillati</taxon>
        <taxon>Bacillota</taxon>
        <taxon>Clostridia</taxon>
        <taxon>Eubacteriales</taxon>
        <taxon>Eubacteriaceae</taxon>
        <taxon>Anaerofustis</taxon>
    </lineage>
</organism>
<dbReference type="InterPro" id="IPR038019">
    <property type="entry name" value="PRib_AMP_CycHydrolase_sf"/>
</dbReference>
<comment type="catalytic activity">
    <reaction evidence="1 15">
        <text>1-(5-phospho-beta-D-ribosyl)-5'-AMP + H2O = 1-(5-phospho-beta-D-ribosyl)-5-[(5-phospho-beta-D-ribosylamino)methylideneamino]imidazole-4-carboxamide</text>
        <dbReference type="Rhea" id="RHEA:20049"/>
        <dbReference type="ChEBI" id="CHEBI:15377"/>
        <dbReference type="ChEBI" id="CHEBI:58435"/>
        <dbReference type="ChEBI" id="CHEBI:59457"/>
        <dbReference type="EC" id="3.5.4.19"/>
    </reaction>
</comment>
<evidence type="ECO:0000256" key="3">
    <source>
        <dbReference type="ARBA" id="ARBA00004496"/>
    </source>
</evidence>
<evidence type="ECO:0000256" key="15">
    <source>
        <dbReference type="HAMAP-Rule" id="MF_01019"/>
    </source>
</evidence>
<comment type="subcellular location">
    <subcellularLocation>
        <location evidence="3 15">Cytoplasm</location>
    </subcellularLocation>
</comment>
<keyword evidence="11 15" id="KW-0378">Hydrolase</keyword>
<evidence type="ECO:0000256" key="7">
    <source>
        <dbReference type="ARBA" id="ARBA00008299"/>
    </source>
</evidence>
<evidence type="ECO:0000256" key="2">
    <source>
        <dbReference type="ARBA" id="ARBA00001460"/>
    </source>
</evidence>
<dbReference type="Gene3D" id="1.10.287.1080">
    <property type="entry name" value="MazG-like"/>
    <property type="match status" value="1"/>
</dbReference>
<dbReference type="CDD" id="cd11534">
    <property type="entry name" value="NTP-PPase_HisIE_like"/>
    <property type="match status" value="1"/>
</dbReference>
<dbReference type="Proteomes" id="UP000005178">
    <property type="component" value="Unassembled WGS sequence"/>
</dbReference>
<dbReference type="Pfam" id="PF01503">
    <property type="entry name" value="PRA-PH"/>
    <property type="match status" value="1"/>
</dbReference>
<dbReference type="OrthoDB" id="9795769at2"/>
<evidence type="ECO:0000313" key="17">
    <source>
        <dbReference type="EMBL" id="EDS71765.1"/>
    </source>
</evidence>
<comment type="similarity">
    <text evidence="6 15">In the C-terminal section; belongs to the PRA-PH family.</text>
</comment>
<evidence type="ECO:0000256" key="12">
    <source>
        <dbReference type="ARBA" id="ARBA00022840"/>
    </source>
</evidence>
<dbReference type="InterPro" id="IPR021130">
    <property type="entry name" value="PRib-ATP_PPHydrolase-like"/>
</dbReference>
<dbReference type="PANTHER" id="PTHR42945:SF9">
    <property type="entry name" value="HISTIDINE BIOSYNTHESIS BIFUNCTIONAL PROTEIN HISIE"/>
    <property type="match status" value="1"/>
</dbReference>
<dbReference type="EC" id="3.6.1.31" evidence="15"/>
<protein>
    <recommendedName>
        <fullName evidence="15">Histidine biosynthesis bifunctional protein HisIE</fullName>
    </recommendedName>
    <domain>
        <recommendedName>
            <fullName evidence="15">Phosphoribosyl-AMP cyclohydrolase</fullName>
            <shortName evidence="15">PRA-CH</shortName>
            <ecNumber evidence="15">3.5.4.19</ecNumber>
        </recommendedName>
    </domain>
    <domain>
        <recommendedName>
            <fullName evidence="15">Phosphoribosyl-ATP pyrophosphatase</fullName>
            <shortName evidence="15">PRA-PH</shortName>
            <ecNumber evidence="15">3.6.1.31</ecNumber>
        </recommendedName>
    </domain>
</protein>
<keyword evidence="10 15" id="KW-0547">Nucleotide-binding</keyword>
<evidence type="ECO:0000256" key="14">
    <source>
        <dbReference type="ARBA" id="ARBA00023268"/>
    </source>
</evidence>
<dbReference type="PANTHER" id="PTHR42945">
    <property type="entry name" value="HISTIDINE BIOSYNTHESIS BIFUNCTIONAL PROTEIN"/>
    <property type="match status" value="1"/>
</dbReference>
<dbReference type="STRING" id="445971.ANASTE_01467"/>
<feature type="region of interest" description="Phosphoribosyl-AMP cyclohydrolase" evidence="15">
    <location>
        <begin position="1"/>
        <end position="115"/>
    </location>
</feature>
<dbReference type="Pfam" id="PF01502">
    <property type="entry name" value="PRA-CH"/>
    <property type="match status" value="1"/>
</dbReference>
<dbReference type="EMBL" id="ABIL02000006">
    <property type="protein sequence ID" value="EDS71765.1"/>
    <property type="molecule type" value="Genomic_DNA"/>
</dbReference>
<comment type="similarity">
    <text evidence="7 15">In the N-terminal section; belongs to the PRA-CH family.</text>
</comment>
<dbReference type="AlphaFoldDB" id="B1CBW8"/>
<reference evidence="17" key="1">
    <citation type="submission" date="2008-01" db="EMBL/GenBank/DDBJ databases">
        <authorList>
            <person name="Fulton L."/>
            <person name="Clifton S."/>
            <person name="Fulton B."/>
            <person name="Xu J."/>
            <person name="Minx P."/>
            <person name="Pepin K.H."/>
            <person name="Johnson M."/>
            <person name="Thiruvilangam P."/>
            <person name="Bhonagiri V."/>
            <person name="Nash W.E."/>
            <person name="Mardis E.R."/>
            <person name="Wilson R.K."/>
        </authorList>
    </citation>
    <scope>NUCLEOTIDE SEQUENCE [LARGE SCALE GENOMIC DNA]</scope>
    <source>
        <strain evidence="17">DSM 17244</strain>
    </source>
</reference>
<dbReference type="eggNOG" id="COG0140">
    <property type="taxonomic scope" value="Bacteria"/>
</dbReference>
<evidence type="ECO:0000256" key="4">
    <source>
        <dbReference type="ARBA" id="ARBA00005169"/>
    </source>
</evidence>
<comment type="pathway">
    <text evidence="5 15">Amino-acid biosynthesis; L-histidine biosynthesis; L-histidine from 5-phospho-alpha-D-ribose 1-diphosphate: step 2/9.</text>
</comment>
<feature type="domain" description="Phosphoribosyl-AMP cyclohydrolase" evidence="16">
    <location>
        <begin position="28"/>
        <end position="101"/>
    </location>
</feature>
<reference evidence="17" key="2">
    <citation type="submission" date="2013-08" db="EMBL/GenBank/DDBJ databases">
        <title>Draft genome sequence of Anaerofustis stercorihominis (DSM 17244).</title>
        <authorList>
            <person name="Sudarsanam P."/>
            <person name="Ley R."/>
            <person name="Guruge J."/>
            <person name="Turnbaugh P.J."/>
            <person name="Mahowald M."/>
            <person name="Liep D."/>
            <person name="Gordon J."/>
        </authorList>
    </citation>
    <scope>NUCLEOTIDE SEQUENCE</scope>
    <source>
        <strain evidence="17">DSM 17244</strain>
    </source>
</reference>
<keyword evidence="12 15" id="KW-0067">ATP-binding</keyword>
<proteinExistence type="inferred from homology"/>
<dbReference type="SUPFAM" id="SSF101386">
    <property type="entry name" value="all-alpha NTP pyrophosphatases"/>
    <property type="match status" value="1"/>
</dbReference>
<dbReference type="GO" id="GO:0004635">
    <property type="term" value="F:phosphoribosyl-AMP cyclohydrolase activity"/>
    <property type="evidence" value="ECO:0007669"/>
    <property type="project" value="UniProtKB-UniRule"/>
</dbReference>
<gene>
    <name evidence="17" type="primary">hisE</name>
    <name evidence="15" type="synonym">hisI</name>
    <name evidence="15" type="synonym">hisIE</name>
    <name evidence="17" type="ORF">ANASTE_01467</name>
</gene>
<keyword evidence="8 15" id="KW-0963">Cytoplasm</keyword>
<evidence type="ECO:0000256" key="8">
    <source>
        <dbReference type="ARBA" id="ARBA00022490"/>
    </source>
</evidence>
<comment type="catalytic activity">
    <reaction evidence="2 15">
        <text>1-(5-phospho-beta-D-ribosyl)-ATP + H2O = 1-(5-phospho-beta-D-ribosyl)-5'-AMP + diphosphate + H(+)</text>
        <dbReference type="Rhea" id="RHEA:22828"/>
        <dbReference type="ChEBI" id="CHEBI:15377"/>
        <dbReference type="ChEBI" id="CHEBI:15378"/>
        <dbReference type="ChEBI" id="CHEBI:33019"/>
        <dbReference type="ChEBI" id="CHEBI:59457"/>
        <dbReference type="ChEBI" id="CHEBI:73183"/>
        <dbReference type="EC" id="3.6.1.31"/>
    </reaction>
</comment>
<dbReference type="EC" id="3.5.4.19" evidence="15"/>
<dbReference type="Gene3D" id="3.10.20.810">
    <property type="entry name" value="Phosphoribosyl-AMP cyclohydrolase"/>
    <property type="match status" value="1"/>
</dbReference>
<dbReference type="eggNOG" id="COG0139">
    <property type="taxonomic scope" value="Bacteria"/>
</dbReference>
<name>B1CBW8_9FIRM</name>
<keyword evidence="13 15" id="KW-0368">Histidine biosynthesis</keyword>
<evidence type="ECO:0000256" key="1">
    <source>
        <dbReference type="ARBA" id="ARBA00000024"/>
    </source>
</evidence>
<dbReference type="GO" id="GO:0005737">
    <property type="term" value="C:cytoplasm"/>
    <property type="evidence" value="ECO:0007669"/>
    <property type="project" value="UniProtKB-SubCell"/>
</dbReference>
<dbReference type="NCBIfam" id="TIGR03188">
    <property type="entry name" value="histidine_hisI"/>
    <property type="match status" value="1"/>
</dbReference>
<keyword evidence="9 15" id="KW-0028">Amino-acid biosynthesis</keyword>
<evidence type="ECO:0000256" key="5">
    <source>
        <dbReference type="ARBA" id="ARBA00005204"/>
    </source>
</evidence>
<evidence type="ECO:0000256" key="6">
    <source>
        <dbReference type="ARBA" id="ARBA00007731"/>
    </source>
</evidence>
<dbReference type="HAMAP" id="MF_01019">
    <property type="entry name" value="HisIE"/>
    <property type="match status" value="1"/>
</dbReference>
<dbReference type="HOGENOM" id="CLU_048577_3_1_9"/>
<dbReference type="NCBIfam" id="NF002747">
    <property type="entry name" value="PRK02759.1"/>
    <property type="match status" value="1"/>
</dbReference>
<dbReference type="GeneID" id="98000550"/>
<evidence type="ECO:0000256" key="9">
    <source>
        <dbReference type="ARBA" id="ARBA00022605"/>
    </source>
</evidence>
<dbReference type="SUPFAM" id="SSF141734">
    <property type="entry name" value="HisI-like"/>
    <property type="match status" value="1"/>
</dbReference>
<dbReference type="InterPro" id="IPR023019">
    <property type="entry name" value="His_synth_HisIE"/>
</dbReference>
<dbReference type="HAMAP" id="MF_01020">
    <property type="entry name" value="HisE"/>
    <property type="match status" value="1"/>
</dbReference>
<comment type="pathway">
    <text evidence="4 15">Amino-acid biosynthesis; L-histidine biosynthesis; L-histidine from 5-phospho-alpha-D-ribose 1-diphosphate: step 3/9.</text>
</comment>
<keyword evidence="18" id="KW-1185">Reference proteome</keyword>
<evidence type="ECO:0000256" key="13">
    <source>
        <dbReference type="ARBA" id="ARBA00023102"/>
    </source>
</evidence>
<comment type="caution">
    <text evidence="17">The sequence shown here is derived from an EMBL/GenBank/DDBJ whole genome shotgun (WGS) entry which is preliminary data.</text>
</comment>
<feature type="region of interest" description="Phosphoribosyl-ATP pyrophosphohydrolase" evidence="15">
    <location>
        <begin position="116"/>
        <end position="213"/>
    </location>
</feature>
<dbReference type="UniPathway" id="UPA00031">
    <property type="reaction ID" value="UER00007"/>
</dbReference>
<evidence type="ECO:0000256" key="10">
    <source>
        <dbReference type="ARBA" id="ARBA00022741"/>
    </source>
</evidence>
<dbReference type="InterPro" id="IPR002496">
    <property type="entry name" value="PRib_AMP_CycHydrolase_dom"/>
</dbReference>
<evidence type="ECO:0000313" key="18">
    <source>
        <dbReference type="Proteomes" id="UP000005178"/>
    </source>
</evidence>
<dbReference type="GO" id="GO:0005524">
    <property type="term" value="F:ATP binding"/>
    <property type="evidence" value="ECO:0007669"/>
    <property type="project" value="UniProtKB-KW"/>
</dbReference>
<keyword evidence="14 15" id="KW-0511">Multifunctional enzyme</keyword>
<dbReference type="InterPro" id="IPR008179">
    <property type="entry name" value="HisE"/>
</dbReference>
<evidence type="ECO:0000259" key="16">
    <source>
        <dbReference type="Pfam" id="PF01502"/>
    </source>
</evidence>
<dbReference type="NCBIfam" id="NF000768">
    <property type="entry name" value="PRK00051.1"/>
    <property type="match status" value="1"/>
</dbReference>
<dbReference type="GO" id="GO:0004636">
    <property type="term" value="F:phosphoribosyl-ATP diphosphatase activity"/>
    <property type="evidence" value="ECO:0007669"/>
    <property type="project" value="UniProtKB-UniRule"/>
</dbReference>
<evidence type="ECO:0000256" key="11">
    <source>
        <dbReference type="ARBA" id="ARBA00022801"/>
    </source>
</evidence>
<dbReference type="GO" id="GO:0000105">
    <property type="term" value="P:L-histidine biosynthetic process"/>
    <property type="evidence" value="ECO:0007669"/>
    <property type="project" value="UniProtKB-UniRule"/>
</dbReference>
<sequence length="213" mass="24226">MDFKDFKLDDSGLLPVIVQNYKTGKVLMLGYMNEEAYNNTLKTGKVNFYSRSRKTQWLKGETSGNFLNVVSIKSDCDNDTLLVNADPVGPTCHTGSESCFFNDIVKSDKEESAQILFTLQDTINQRKEDIKKLEKMPTKYEGSYTQYLLIEGTDKICKKIGEESAETIIAAKNDDKEEIICEASDLIYHLLVLLNDRGVKIEDIFSKLNNRHK</sequence>
<accession>B1CBW8</accession>
<dbReference type="FunFam" id="3.10.20.810:FF:000001">
    <property type="entry name" value="Histidine biosynthesis bifunctional protein HisIE"/>
    <property type="match status" value="1"/>
</dbReference>